<dbReference type="Proteomes" id="UP000265520">
    <property type="component" value="Unassembled WGS sequence"/>
</dbReference>
<feature type="non-terminal residue" evidence="1">
    <location>
        <position position="122"/>
    </location>
</feature>
<reference evidence="1 2" key="1">
    <citation type="journal article" date="2018" name="Front. Plant Sci.">
        <title>Red Clover (Trifolium pratense) and Zigzag Clover (T. medium) - A Picture of Genomic Similarities and Differences.</title>
        <authorList>
            <person name="Dluhosova J."/>
            <person name="Istvanek J."/>
            <person name="Nedelnik J."/>
            <person name="Repkova J."/>
        </authorList>
    </citation>
    <scope>NUCLEOTIDE SEQUENCE [LARGE SCALE GENOMIC DNA]</scope>
    <source>
        <strain evidence="2">cv. 10/8</strain>
        <tissue evidence="1">Leaf</tissue>
    </source>
</reference>
<proteinExistence type="predicted"/>
<evidence type="ECO:0000313" key="1">
    <source>
        <dbReference type="EMBL" id="MCH92008.1"/>
    </source>
</evidence>
<gene>
    <name evidence="1" type="ORF">A2U01_0012940</name>
</gene>
<protein>
    <submittedName>
        <fullName evidence="1">Microtubule-associated protein 1-like</fullName>
    </submittedName>
</protein>
<dbReference type="EMBL" id="LXQA010021663">
    <property type="protein sequence ID" value="MCH92008.1"/>
    <property type="molecule type" value="Genomic_DNA"/>
</dbReference>
<comment type="caution">
    <text evidence="1">The sequence shown here is derived from an EMBL/GenBank/DDBJ whole genome shotgun (WGS) entry which is preliminary data.</text>
</comment>
<organism evidence="1 2">
    <name type="scientific">Trifolium medium</name>
    <dbReference type="NCBI Taxonomy" id="97028"/>
    <lineage>
        <taxon>Eukaryota</taxon>
        <taxon>Viridiplantae</taxon>
        <taxon>Streptophyta</taxon>
        <taxon>Embryophyta</taxon>
        <taxon>Tracheophyta</taxon>
        <taxon>Spermatophyta</taxon>
        <taxon>Magnoliopsida</taxon>
        <taxon>eudicotyledons</taxon>
        <taxon>Gunneridae</taxon>
        <taxon>Pentapetalae</taxon>
        <taxon>rosids</taxon>
        <taxon>fabids</taxon>
        <taxon>Fabales</taxon>
        <taxon>Fabaceae</taxon>
        <taxon>Papilionoideae</taxon>
        <taxon>50 kb inversion clade</taxon>
        <taxon>NPAAA clade</taxon>
        <taxon>Hologalegina</taxon>
        <taxon>IRL clade</taxon>
        <taxon>Trifolieae</taxon>
        <taxon>Trifolium</taxon>
    </lineage>
</organism>
<sequence length="122" mass="14115">MDQLTEKDLDLILVSVSGLEDSTIEHKANAMKFYQRAKLRVKQQDPYYPNAHDMFLIDTWTKLRGVEVEVERLGQLKASGMKEIDFKKQAEVEETLAYAHIETDTDVATETIMTKGHVDRKW</sequence>
<accession>A0A392MZ78</accession>
<evidence type="ECO:0000313" key="2">
    <source>
        <dbReference type="Proteomes" id="UP000265520"/>
    </source>
</evidence>
<keyword evidence="2" id="KW-1185">Reference proteome</keyword>
<dbReference type="AlphaFoldDB" id="A0A392MZ78"/>
<name>A0A392MZ78_9FABA</name>